<geneLocation type="plasmid" evidence="1 2">
    <name>pMM35_01</name>
</geneLocation>
<dbReference type="KEGG" id="vfa:MM35RIKEN_17690"/>
<organism evidence="1 2">
    <name type="scientific">Vescimonas fastidiosa</name>
    <dbReference type="NCBI Taxonomy" id="2714353"/>
    <lineage>
        <taxon>Bacteria</taxon>
        <taxon>Bacillati</taxon>
        <taxon>Bacillota</taxon>
        <taxon>Clostridia</taxon>
        <taxon>Eubacteriales</taxon>
        <taxon>Oscillospiraceae</taxon>
        <taxon>Vescimonas</taxon>
    </lineage>
</organism>
<accession>A0A810PZS6</accession>
<keyword evidence="2" id="KW-1185">Reference proteome</keyword>
<proteinExistence type="predicted"/>
<sequence>MPDYKEMYLNMVRAAEQAQNILIEAQQKCEEMYLDTQDDED</sequence>
<reference evidence="1" key="1">
    <citation type="submission" date="2020-09" db="EMBL/GenBank/DDBJ databases">
        <title>New species isolated from human feces.</title>
        <authorList>
            <person name="Kitahara M."/>
            <person name="Shigeno Y."/>
            <person name="Shime M."/>
            <person name="Matsumoto Y."/>
            <person name="Nakamura S."/>
            <person name="Motooka D."/>
            <person name="Fukuoka S."/>
            <person name="Nishikawa H."/>
            <person name="Benno Y."/>
        </authorList>
    </citation>
    <scope>NUCLEOTIDE SEQUENCE</scope>
    <source>
        <strain evidence="1">MM35</strain>
        <plasmid evidence="1">pMM35_01</plasmid>
    </source>
</reference>
<protein>
    <submittedName>
        <fullName evidence="1">Uncharacterized protein</fullName>
    </submittedName>
</protein>
<dbReference type="RefSeq" id="WP_268978132.1">
    <property type="nucleotide sequence ID" value="NZ_AP023416.1"/>
</dbReference>
<dbReference type="Proteomes" id="UP000681343">
    <property type="component" value="Plasmid pMM35_01"/>
</dbReference>
<gene>
    <name evidence="1" type="ORF">MM35RIKEN_17690</name>
</gene>
<dbReference type="EMBL" id="AP023416">
    <property type="protein sequence ID" value="BCK79577.1"/>
    <property type="molecule type" value="Genomic_DNA"/>
</dbReference>
<keyword evidence="1" id="KW-0614">Plasmid</keyword>
<name>A0A810PZS6_9FIRM</name>
<dbReference type="AlphaFoldDB" id="A0A810PZS6"/>
<evidence type="ECO:0000313" key="2">
    <source>
        <dbReference type="Proteomes" id="UP000681343"/>
    </source>
</evidence>
<evidence type="ECO:0000313" key="1">
    <source>
        <dbReference type="EMBL" id="BCK79577.1"/>
    </source>
</evidence>